<keyword evidence="3" id="KW-0328">Glycosyltransferase</keyword>
<sequence>MPDRVLPRLQQLLHKGSPAERAGAAWVLARWFASQQHWDRAYEAILAYSKLQRSVPELAHPGPYLLGVEACLAIGDTKNAQTFIDFASTLFGTIPDLALARFSLAILERQPRETVSEILAQVYQDSGLMPLSLAAGTAPAFDRLTPHTAPEPATSSELVSVIVPVFNAADLLPSAVHSLLAQSWSSMEVLLVNDGSTDNSLEVAQALATQDARVRVIKLGRNRGAYAARNAGMAEARGTFITVHDSDDWSHPQKIEMQASTLLEDEALKASVSHWARASNNLEFTRWRIEDGWTHRNVSSLMLRAELREKLGYWDRVRVNADSEYYYRILSAFGPRAIREVCPGIPLAFGRTTPESLTSTSATHLRTQFRGVRNDYMEAAHHWHSMAKRPADLLLEQKPTRRPFRVPSEIALGDQEGPATDFDLLGTSALLNDDWYALAYPDVLQAGIGAGRHYLAAGAAEDRDPGPLFSTSAYRKAHALGPNDNPLLHYLCQGQDNGASALPTFEGRPAEGFGHRGRILLFAHTSGKTLFGAERSFLDMVERVARDGFVPVVVLPSLNNPEYLAQLLEISNAVEVLPQRWRHGLHPADEETVEAIRRLIRKHRPCEMHVNTLMQEAPLLAARAEGLPSVMYVREMPAEDFALCRTLSIGPETLRQTLLDQADRFIMPSQVVSDWLQCPERSTVRPNAVDERLFDLPFTPSRILKVGLVSSNITKKGIGDFAEVARMVATMGPAVRFLLIGPQSPDLQFLKPLPHNLEICDYAATPLDAMAQVDVIASLSHFAESFGRTVVEAMAAGRPVVCYDRGAPPSLVIDGETGIVAPADCVASVADVVLALDVARRQLHRMSRTARQRARAIQEQALS</sequence>
<dbReference type="Pfam" id="PF13692">
    <property type="entry name" value="Glyco_trans_1_4"/>
    <property type="match status" value="1"/>
</dbReference>
<dbReference type="Gene3D" id="3.40.50.2000">
    <property type="entry name" value="Glycogen Phosphorylase B"/>
    <property type="match status" value="2"/>
</dbReference>
<reference evidence="3 4" key="1">
    <citation type="submission" date="2022-06" db="EMBL/GenBank/DDBJ databases">
        <authorList>
            <person name="Liu G."/>
        </authorList>
    </citation>
    <scope>NUCLEOTIDE SEQUENCE [LARGE SCALE GENOMIC DNA]</scope>
    <source>
        <strain evidence="3 4">E4</strain>
    </source>
</reference>
<evidence type="ECO:0000313" key="4">
    <source>
        <dbReference type="Proteomes" id="UP001056619"/>
    </source>
</evidence>
<feature type="domain" description="Glycosyltransferase subfamily 4-like N-terminal" evidence="2">
    <location>
        <begin position="532"/>
        <end position="691"/>
    </location>
</feature>
<evidence type="ECO:0000313" key="3">
    <source>
        <dbReference type="EMBL" id="USA60722.1"/>
    </source>
</evidence>
<dbReference type="InterPro" id="IPR001173">
    <property type="entry name" value="Glyco_trans_2-like"/>
</dbReference>
<dbReference type="GO" id="GO:0016757">
    <property type="term" value="F:glycosyltransferase activity"/>
    <property type="evidence" value="ECO:0007669"/>
    <property type="project" value="UniProtKB-KW"/>
</dbReference>
<dbReference type="InterPro" id="IPR028098">
    <property type="entry name" value="Glyco_trans_4-like_N"/>
</dbReference>
<protein>
    <submittedName>
        <fullName evidence="3">Glycosyltransferase</fullName>
        <ecNumber evidence="3">2.4.-.-</ecNumber>
    </submittedName>
</protein>
<dbReference type="CDD" id="cd03801">
    <property type="entry name" value="GT4_PimA-like"/>
    <property type="match status" value="1"/>
</dbReference>
<keyword evidence="3" id="KW-0808">Transferase</keyword>
<dbReference type="PANTHER" id="PTHR43685:SF2">
    <property type="entry name" value="GLYCOSYLTRANSFERASE 2-LIKE DOMAIN-CONTAINING PROTEIN"/>
    <property type="match status" value="1"/>
</dbReference>
<dbReference type="CDD" id="cd00761">
    <property type="entry name" value="Glyco_tranf_GTA_type"/>
    <property type="match status" value="1"/>
</dbReference>
<dbReference type="InterPro" id="IPR050834">
    <property type="entry name" value="Glycosyltransf_2"/>
</dbReference>
<dbReference type="SUPFAM" id="SSF53448">
    <property type="entry name" value="Nucleotide-diphospho-sugar transferases"/>
    <property type="match status" value="1"/>
</dbReference>
<dbReference type="PANTHER" id="PTHR43685">
    <property type="entry name" value="GLYCOSYLTRANSFERASE"/>
    <property type="match status" value="1"/>
</dbReference>
<dbReference type="EC" id="2.4.-.-" evidence="3"/>
<feature type="domain" description="Glycosyltransferase 2-like" evidence="1">
    <location>
        <begin position="160"/>
        <end position="285"/>
    </location>
</feature>
<accession>A0ABY4U504</accession>
<organism evidence="3 4">
    <name type="scientific">Qipengyuania citrea</name>
    <dbReference type="NCBI Taxonomy" id="225971"/>
    <lineage>
        <taxon>Bacteria</taxon>
        <taxon>Pseudomonadati</taxon>
        <taxon>Pseudomonadota</taxon>
        <taxon>Alphaproteobacteria</taxon>
        <taxon>Sphingomonadales</taxon>
        <taxon>Erythrobacteraceae</taxon>
        <taxon>Qipengyuania</taxon>
    </lineage>
</organism>
<dbReference type="Proteomes" id="UP001056619">
    <property type="component" value="Chromosome"/>
</dbReference>
<keyword evidence="4" id="KW-1185">Reference proteome</keyword>
<dbReference type="Gene3D" id="3.90.550.10">
    <property type="entry name" value="Spore Coat Polysaccharide Biosynthesis Protein SpsA, Chain A"/>
    <property type="match status" value="1"/>
</dbReference>
<name>A0ABY4U504_9SPHN</name>
<evidence type="ECO:0000259" key="2">
    <source>
        <dbReference type="Pfam" id="PF13439"/>
    </source>
</evidence>
<gene>
    <name evidence="3" type="ORF">NCF85_11570</name>
</gene>
<dbReference type="Pfam" id="PF00535">
    <property type="entry name" value="Glycos_transf_2"/>
    <property type="match status" value="1"/>
</dbReference>
<evidence type="ECO:0000259" key="1">
    <source>
        <dbReference type="Pfam" id="PF00535"/>
    </source>
</evidence>
<dbReference type="SUPFAM" id="SSF53756">
    <property type="entry name" value="UDP-Glycosyltransferase/glycogen phosphorylase"/>
    <property type="match status" value="1"/>
</dbReference>
<dbReference type="EMBL" id="CP098494">
    <property type="protein sequence ID" value="USA60722.1"/>
    <property type="molecule type" value="Genomic_DNA"/>
</dbReference>
<dbReference type="RefSeq" id="WP_301641704.1">
    <property type="nucleotide sequence ID" value="NZ_CP098494.1"/>
</dbReference>
<dbReference type="Pfam" id="PF13439">
    <property type="entry name" value="Glyco_transf_4"/>
    <property type="match status" value="1"/>
</dbReference>
<proteinExistence type="predicted"/>
<dbReference type="InterPro" id="IPR029044">
    <property type="entry name" value="Nucleotide-diphossugar_trans"/>
</dbReference>